<dbReference type="InterPro" id="IPR036514">
    <property type="entry name" value="SGNH_hydro_sf"/>
</dbReference>
<dbReference type="SUPFAM" id="SSF52266">
    <property type="entry name" value="SGNH hydrolase"/>
    <property type="match status" value="1"/>
</dbReference>
<reference evidence="2 3" key="1">
    <citation type="submission" date="2020-08" db="EMBL/GenBank/DDBJ databases">
        <title>Complete Genome Sequence of Effusibacillus dendaii Strain skT53, Isolated from Farmland soil.</title>
        <authorList>
            <person name="Konishi T."/>
            <person name="Kawasaki H."/>
        </authorList>
    </citation>
    <scope>NUCLEOTIDE SEQUENCE [LARGE SCALE GENOMIC DNA]</scope>
    <source>
        <strain evidence="3">skT53</strain>
    </source>
</reference>
<proteinExistence type="predicted"/>
<evidence type="ECO:0000313" key="2">
    <source>
        <dbReference type="EMBL" id="BCJ86712.1"/>
    </source>
</evidence>
<evidence type="ECO:0000259" key="1">
    <source>
        <dbReference type="Pfam" id="PF13472"/>
    </source>
</evidence>
<dbReference type="Gene3D" id="3.40.50.1110">
    <property type="entry name" value="SGNH hydrolase"/>
    <property type="match status" value="1"/>
</dbReference>
<dbReference type="RefSeq" id="WP_200760684.1">
    <property type="nucleotide sequence ID" value="NZ_AP023366.1"/>
</dbReference>
<dbReference type="EMBL" id="AP023366">
    <property type="protein sequence ID" value="BCJ86712.1"/>
    <property type="molecule type" value="Genomic_DNA"/>
</dbReference>
<dbReference type="Pfam" id="PF13472">
    <property type="entry name" value="Lipase_GDSL_2"/>
    <property type="match status" value="1"/>
</dbReference>
<dbReference type="InterPro" id="IPR013830">
    <property type="entry name" value="SGNH_hydro"/>
</dbReference>
<dbReference type="KEGG" id="eff:skT53_16970"/>
<dbReference type="Proteomes" id="UP000593802">
    <property type="component" value="Chromosome"/>
</dbReference>
<organism evidence="2 3">
    <name type="scientific">Effusibacillus dendaii</name>
    <dbReference type="NCBI Taxonomy" id="2743772"/>
    <lineage>
        <taxon>Bacteria</taxon>
        <taxon>Bacillati</taxon>
        <taxon>Bacillota</taxon>
        <taxon>Bacilli</taxon>
        <taxon>Bacillales</taxon>
        <taxon>Alicyclobacillaceae</taxon>
        <taxon>Effusibacillus</taxon>
    </lineage>
</organism>
<keyword evidence="3" id="KW-1185">Reference proteome</keyword>
<gene>
    <name evidence="2" type="ORF">skT53_16970</name>
</gene>
<name>A0A7I8DBJ2_9BACL</name>
<evidence type="ECO:0000313" key="3">
    <source>
        <dbReference type="Proteomes" id="UP000593802"/>
    </source>
</evidence>
<accession>A0A7I8DBJ2</accession>
<dbReference type="AlphaFoldDB" id="A0A7I8DBJ2"/>
<protein>
    <recommendedName>
        <fullName evidence="1">SGNH hydrolase-type esterase domain-containing protein</fullName>
    </recommendedName>
</protein>
<feature type="domain" description="SGNH hydrolase-type esterase" evidence="1">
    <location>
        <begin position="6"/>
        <end position="203"/>
    </location>
</feature>
<sequence>MVFYTALGDSITVGKSATSPLYGYTERIASYLRHRNIPVSVLRLAHSGWTSHALLNAVVSNDPLPLQKATTISLWIGGNDLILHAIRSQRITPQTVRRAAATYEQNVHQLIVYIRKWSTAPIVICTQYNPFPNTPLAVEAVGILNEAIHLAAARHQLQIAPTDTWFSGNEPQLIAGYRTGRLEDLYRRIPFGPYPIHPNNQGHLLIAQNLLPYMQ</sequence>